<keyword evidence="2" id="KW-1185">Reference proteome</keyword>
<proteinExistence type="predicted"/>
<organism evidence="1 2">
    <name type="scientific">Neisseria musculi</name>
    <dbReference type="NCBI Taxonomy" id="1815583"/>
    <lineage>
        <taxon>Bacteria</taxon>
        <taxon>Pseudomonadati</taxon>
        <taxon>Pseudomonadota</taxon>
        <taxon>Betaproteobacteria</taxon>
        <taxon>Neisseriales</taxon>
        <taxon>Neisseriaceae</taxon>
        <taxon>Neisseria</taxon>
    </lineage>
</organism>
<reference evidence="1" key="1">
    <citation type="submission" date="2024-06" db="EMBL/GenBank/DDBJ databases">
        <title>Complete Genome Sequence of mouse commensal type strain Neisseria musculi.</title>
        <authorList>
            <person name="Thapa E."/>
            <person name="Aluvathingal J."/>
            <person name="Nadendla S."/>
            <person name="Mehta A."/>
            <person name="Tettelin H."/>
            <person name="Weyand N.J."/>
        </authorList>
    </citation>
    <scope>NUCLEOTIDE SEQUENCE</scope>
    <source>
        <strain evidence="1">NW831</strain>
    </source>
</reference>
<name>A0ACD0ZM02_9NEIS</name>
<sequence length="359" mass="38284">MFGGYPAAFEDAAPPQKTAATAGGRSAGRLKTDNRLDGNMAFSLSPETLKAHFARARVLVVGDVMLDRYWFGDVSRISPEAPVPVAKIGKTDQRAGGAANVARNVASLGGQAALLSVTGNDEAAGVLEGLMRQDGVAAHLVRDSEIATTVKLRVVARNQQLIRLDFEETPHREILDSVKDQYRALLPEYDVVVLSDYGKGGLLHVASMIEWARRAGKPVLIDPKGGDYEKYAGSTLLTPNRAELKEVAGSWRSEAELAEKARRLCRNLEFEALLLTRSEEGMTLFDGNEIINQPTRAQEVYDVSGAGDTVIASMGLGLAAGLSLPEAMHIANSAAGVVVAKLGTAVCPFDELAAALEKE</sequence>
<evidence type="ECO:0000313" key="1">
    <source>
        <dbReference type="EMBL" id="QNT59133.2"/>
    </source>
</evidence>
<gene>
    <name evidence="1" type="ORF">H7A79_0228</name>
</gene>
<protein>
    <submittedName>
        <fullName evidence="1">Bifunctional protein RfaE domain I</fullName>
    </submittedName>
</protein>
<evidence type="ECO:0000313" key="2">
    <source>
        <dbReference type="Proteomes" id="UP000516412"/>
    </source>
</evidence>
<dbReference type="EMBL" id="CP060414">
    <property type="protein sequence ID" value="QNT59133.2"/>
    <property type="molecule type" value="Genomic_DNA"/>
</dbReference>
<dbReference type="Proteomes" id="UP000516412">
    <property type="component" value="Chromosome"/>
</dbReference>
<accession>A0ACD0ZM02</accession>